<dbReference type="Proteomes" id="UP000799779">
    <property type="component" value="Unassembled WGS sequence"/>
</dbReference>
<feature type="region of interest" description="Disordered" evidence="1">
    <location>
        <begin position="136"/>
        <end position="175"/>
    </location>
</feature>
<evidence type="ECO:0000256" key="1">
    <source>
        <dbReference type="SAM" id="MobiDB-lite"/>
    </source>
</evidence>
<dbReference type="SUPFAM" id="SSF53474">
    <property type="entry name" value="alpha/beta-Hydrolases"/>
    <property type="match status" value="1"/>
</dbReference>
<gene>
    <name evidence="2" type="ORF">P154DRAFT_518346</name>
</gene>
<dbReference type="OrthoDB" id="10034502at2759"/>
<keyword evidence="3" id="KW-1185">Reference proteome</keyword>
<dbReference type="PANTHER" id="PTHR31591:SF1">
    <property type="entry name" value="UPF0613 PROTEIN PB24D3.06C"/>
    <property type="match status" value="1"/>
</dbReference>
<dbReference type="InterPro" id="IPR029058">
    <property type="entry name" value="AB_hydrolase_fold"/>
</dbReference>
<accession>A0A6A5WV47</accession>
<dbReference type="PANTHER" id="PTHR31591">
    <property type="entry name" value="UPF0613 PROTEIN PB24D3.06C"/>
    <property type="match status" value="1"/>
</dbReference>
<evidence type="ECO:0000313" key="2">
    <source>
        <dbReference type="EMBL" id="KAF2005582.1"/>
    </source>
</evidence>
<dbReference type="Gene3D" id="3.40.50.1820">
    <property type="entry name" value="alpha/beta hydrolase"/>
    <property type="match status" value="1"/>
</dbReference>
<evidence type="ECO:0000313" key="3">
    <source>
        <dbReference type="Proteomes" id="UP000799779"/>
    </source>
</evidence>
<dbReference type="EMBL" id="ML977562">
    <property type="protein sequence ID" value="KAF2005582.1"/>
    <property type="molecule type" value="Genomic_DNA"/>
</dbReference>
<dbReference type="InterPro" id="IPR013744">
    <property type="entry name" value="SidJ"/>
</dbReference>
<feature type="compositionally biased region" description="Polar residues" evidence="1">
    <location>
        <begin position="137"/>
        <end position="146"/>
    </location>
</feature>
<sequence>MANPGILHSYTRKLVAFEHRPHPNPSSSLSSSTTPNASSSPSNTLLWIGGLGDGLLTVQYTSTLAKALPPDWRLVEVLLTSSYSGWSKGSVMRDAEEIAKCVEYFQALEARRGAKTVLMGHSTGANDIMEYLCGTAPSKTSKPQASETKDIDMDADDSSPPSPPSPPSRPHIHGAILQGGVSDRETWTDLCEKDGLMPSLEVTIQKAADLIAAGHGTEIMSRHGNVIAETWNKDLTAYRLHSLLSHGGDDDYFSSDLSEEVLRGTFGTIGKKGTAMMFLLGSLDPYMPARVDKEELLGRWTGIVRGSGGMVD</sequence>
<protein>
    <submittedName>
        <fullName evidence="2">DUF1749-domain-containing protein</fullName>
    </submittedName>
</protein>
<dbReference type="Pfam" id="PF08538">
    <property type="entry name" value="DUF1749"/>
    <property type="match status" value="1"/>
</dbReference>
<organism evidence="2 3">
    <name type="scientific">Amniculicola lignicola CBS 123094</name>
    <dbReference type="NCBI Taxonomy" id="1392246"/>
    <lineage>
        <taxon>Eukaryota</taxon>
        <taxon>Fungi</taxon>
        <taxon>Dikarya</taxon>
        <taxon>Ascomycota</taxon>
        <taxon>Pezizomycotina</taxon>
        <taxon>Dothideomycetes</taxon>
        <taxon>Pleosporomycetidae</taxon>
        <taxon>Pleosporales</taxon>
        <taxon>Amniculicolaceae</taxon>
        <taxon>Amniculicola</taxon>
    </lineage>
</organism>
<proteinExistence type="predicted"/>
<feature type="non-terminal residue" evidence="2">
    <location>
        <position position="312"/>
    </location>
</feature>
<feature type="compositionally biased region" description="Pro residues" evidence="1">
    <location>
        <begin position="160"/>
        <end position="169"/>
    </location>
</feature>
<reference evidence="2" key="1">
    <citation type="journal article" date="2020" name="Stud. Mycol.">
        <title>101 Dothideomycetes genomes: a test case for predicting lifestyles and emergence of pathogens.</title>
        <authorList>
            <person name="Haridas S."/>
            <person name="Albert R."/>
            <person name="Binder M."/>
            <person name="Bloem J."/>
            <person name="Labutti K."/>
            <person name="Salamov A."/>
            <person name="Andreopoulos B."/>
            <person name="Baker S."/>
            <person name="Barry K."/>
            <person name="Bills G."/>
            <person name="Bluhm B."/>
            <person name="Cannon C."/>
            <person name="Castanera R."/>
            <person name="Culley D."/>
            <person name="Daum C."/>
            <person name="Ezra D."/>
            <person name="Gonzalez J."/>
            <person name="Henrissat B."/>
            <person name="Kuo A."/>
            <person name="Liang C."/>
            <person name="Lipzen A."/>
            <person name="Lutzoni F."/>
            <person name="Magnuson J."/>
            <person name="Mondo S."/>
            <person name="Nolan M."/>
            <person name="Ohm R."/>
            <person name="Pangilinan J."/>
            <person name="Park H.-J."/>
            <person name="Ramirez L."/>
            <person name="Alfaro M."/>
            <person name="Sun H."/>
            <person name="Tritt A."/>
            <person name="Yoshinaga Y."/>
            <person name="Zwiers L.-H."/>
            <person name="Turgeon B."/>
            <person name="Goodwin S."/>
            <person name="Spatafora J."/>
            <person name="Crous P."/>
            <person name="Grigoriev I."/>
        </authorList>
    </citation>
    <scope>NUCLEOTIDE SEQUENCE</scope>
    <source>
        <strain evidence="2">CBS 123094</strain>
    </source>
</reference>
<name>A0A6A5WV47_9PLEO</name>
<dbReference type="AlphaFoldDB" id="A0A6A5WV47"/>